<feature type="compositionally biased region" description="Basic and acidic residues" evidence="14">
    <location>
        <begin position="9"/>
        <end position="28"/>
    </location>
</feature>
<evidence type="ECO:0000256" key="2">
    <source>
        <dbReference type="ARBA" id="ARBA00004496"/>
    </source>
</evidence>
<evidence type="ECO:0000256" key="15">
    <source>
        <dbReference type="SAM" id="Phobius"/>
    </source>
</evidence>
<evidence type="ECO:0000256" key="8">
    <source>
        <dbReference type="ARBA" id="ARBA00022771"/>
    </source>
</evidence>
<keyword evidence="9" id="KW-0833">Ubl conjugation pathway</keyword>
<evidence type="ECO:0000256" key="11">
    <source>
        <dbReference type="ARBA" id="ARBA00022989"/>
    </source>
</evidence>
<evidence type="ECO:0000256" key="1">
    <source>
        <dbReference type="ARBA" id="ARBA00004141"/>
    </source>
</evidence>
<feature type="transmembrane region" description="Helical" evidence="15">
    <location>
        <begin position="1202"/>
        <end position="1223"/>
    </location>
</feature>
<dbReference type="OrthoDB" id="6068913at2759"/>
<dbReference type="SUPFAM" id="SSF57850">
    <property type="entry name" value="RING/U-box"/>
    <property type="match status" value="2"/>
</dbReference>
<dbReference type="Proteomes" id="UP000507470">
    <property type="component" value="Unassembled WGS sequence"/>
</dbReference>
<dbReference type="GO" id="GO:0005216">
    <property type="term" value="F:monoatomic ion channel activity"/>
    <property type="evidence" value="ECO:0007669"/>
    <property type="project" value="InterPro"/>
</dbReference>
<gene>
    <name evidence="18" type="ORF">MCOR_29349</name>
</gene>
<dbReference type="EMBL" id="CACVKT020005331">
    <property type="protein sequence ID" value="CAC5394617.1"/>
    <property type="molecule type" value="Genomic_DNA"/>
</dbReference>
<dbReference type="FunFam" id="3.30.60.90:FF:000004">
    <property type="entry name" value="Putative E3 ubiquitin-protein ligase MIB2"/>
    <property type="match status" value="1"/>
</dbReference>
<feature type="transmembrane region" description="Helical" evidence="15">
    <location>
        <begin position="1244"/>
        <end position="1264"/>
    </location>
</feature>
<evidence type="ECO:0000256" key="6">
    <source>
        <dbReference type="ARBA" id="ARBA00022723"/>
    </source>
</evidence>
<evidence type="ECO:0000256" key="7">
    <source>
        <dbReference type="ARBA" id="ARBA00022737"/>
    </source>
</evidence>
<comment type="subcellular location">
    <subcellularLocation>
        <location evidence="2">Cytoplasm</location>
    </subcellularLocation>
    <subcellularLocation>
        <location evidence="1">Membrane</location>
        <topology evidence="1">Multi-pass membrane protein</topology>
    </subcellularLocation>
</comment>
<sequence length="1714" mass="198822">MLQRQMDTNSKKQDKQKNDKVKRNKDNVIKNCQIMANLEDLTEDEDDDHKFTYSSSDEDVSDSQSVSSDEYVRKVPTTFEASCTFQFGLRYIFIEVSVKFGSNELNADQHPESRKKKYCFFLFISKGNCEEILIKNMDAELTEFLNDLQNFNDKMFYDSDSDEDEDEIMPEREIQDDPCVNEKLSIYSTFHGYEVHKAYDGEKIKVGLRVIKPQSWKPEGDYKYGDGRVIGTIVNVNETGHITVQWDTEGYEDFEKGSNNHYELLLFDNAQTAVKHIYVQCDGCDEYPIRGIRWKCLTCANYDLCTDCYMNDEHDLSHIFKRMLSTNSKGVQMAPRENQDFTFSYGILPNSYVKLRSNPKHEGQVLRFLDKTIETFRSDAKVVWSDNLNGRYCVGRNGQCDLKLIDGAEGPKYYEDHLPIVTYENVRKGARVVRGPGWDNNTDFDGGHGYVGTVTNVGDVQTNDDIPSRVETLKHRRISQKRKSKVVRDTPKNDITVQWDNGKTSEYKLSKKCLRLFDNGPSGVDHEGYCCDCCKTQNTIHGIRWKCMSKVSKECGDFDLCNSCYMSNAHDLTHKFQRIVVPNLRENIEFSRDESKSSLRQSYGIFEGATVVKVSDESEEKQGTVTAIVDCKIDTGRSEVEVEWNDETITANQILELTYYYGGTCFYYNDHLPLLGRDSRGYFEVNFDFDGGSTKKIQIAIWRTVQQERKLTFKPSLYLIFANHPELDKKDDEMTFLEEVIEFAKKTKLPCHVVGQKVMFHSGSNHSVFIHHSTEKDIVKELIKKKGFRKFERGDIDDEDEDEIHYFIRMAEYVMGEVVLPVIISLRNGGMTSDVMTSAAESQIPIIRLKKHSLDVSVLTPISSDDCSVQMTEHRTDIKNPWSVKKSKPRDYELGKYDGEDDPDEIALISEIQSDFRDNLDALVCCLIIGVSMEEDSMQKKIYGAYTDVYPNALSMYLLKEGKWGIPKEHIKKSFSHRSIEYIYEEDMTSEIKNGLWSNLKDKTRMAYKTPDFRDSEDTDSENEEADPNIRGRNIKLNVSVSQLYGLILFALLQKQYWSGAKQLIETGCIRIHHILIGCVILEDAVNNWRTNLFLKEKLQRFKNAFTQRAIRITSCIYEADKKKKEISRKRKEKKIQDHGNNSENEEEKELGDYINHAGRLLLNHGYIEDAIKTQNKTFLDNSTVKNILNEMWYGTEKLDSRTILCFIGLAAVHLIVLPLLMINMEARPLLWFYKKYKLPFMKVFMHMLGFLALLTAYSYMLLFDYSDEGITYTDYFIIAWMASFFVDESKQHIVSIIRRKWKSYASDWWNRLDWLSMIVYASGMLLKLWQGSQFRNASKILLVAAFILLSIRILNLCCMSAILGPKLVMIRKMFRDTFSFMIIMTVIMMCYNISFYALLYPNSEFSWSQMEKIIQNGYWMLFGELNLDGDTLSEPHCTFNRTVYESTDIQRCPEQLGVYITPYLKALYGLIAVILLLNLLIAMYSHTFQNVQQESEFYWSQLQTDFLEEYSIKTIFPIHLQLFILPAIIIHAILWFCCPYLCGKLYRKCRGDDIYYDLMDEFGEEATLNHKPMFVRVLLYNTNFDLKLKTTKEAEGNGALKAKGEIDLMEVDRFTMLQRQMENNSNKQDKQNDTNDKRIQKIISGMQNMDKKLNGMKKLLSKIAKSTANCDEITDEEEDENVFNCSLSDEDDDESQSISSDEEFRKDPECKMQ</sequence>
<comment type="pathway">
    <text evidence="3">Protein modification; protein ubiquitination.</text>
</comment>
<feature type="domain" description="ZZ-type" evidence="16">
    <location>
        <begin position="276"/>
        <end position="328"/>
    </location>
</feature>
<evidence type="ECO:0000256" key="10">
    <source>
        <dbReference type="ARBA" id="ARBA00022833"/>
    </source>
</evidence>
<evidence type="ECO:0000256" key="14">
    <source>
        <dbReference type="SAM" id="MobiDB-lite"/>
    </source>
</evidence>
<dbReference type="PROSITE" id="PS01357">
    <property type="entry name" value="ZF_ZZ_1"/>
    <property type="match status" value="1"/>
</dbReference>
<evidence type="ECO:0000259" key="16">
    <source>
        <dbReference type="PROSITE" id="PS50135"/>
    </source>
</evidence>
<keyword evidence="4" id="KW-0963">Cytoplasm</keyword>
<proteinExistence type="predicted"/>
<evidence type="ECO:0000256" key="13">
    <source>
        <dbReference type="PROSITE-ProRule" id="PRU00228"/>
    </source>
</evidence>
<dbReference type="EC" id="2.3.2.27" evidence="18"/>
<dbReference type="Gene3D" id="2.30.30.40">
    <property type="entry name" value="SH3 Domains"/>
    <property type="match status" value="2"/>
</dbReference>
<dbReference type="SUPFAM" id="SSF159034">
    <property type="entry name" value="Mib/herc2 domain-like"/>
    <property type="match status" value="2"/>
</dbReference>
<evidence type="ECO:0000256" key="5">
    <source>
        <dbReference type="ARBA" id="ARBA00022692"/>
    </source>
</evidence>
<feature type="compositionally biased region" description="Basic and acidic residues" evidence="14">
    <location>
        <begin position="1703"/>
        <end position="1714"/>
    </location>
</feature>
<evidence type="ECO:0000256" key="9">
    <source>
        <dbReference type="ARBA" id="ARBA00022786"/>
    </source>
</evidence>
<reference evidence="18 19" key="1">
    <citation type="submission" date="2020-06" db="EMBL/GenBank/DDBJ databases">
        <authorList>
            <person name="Li R."/>
            <person name="Bekaert M."/>
        </authorList>
    </citation>
    <scope>NUCLEOTIDE SEQUENCE [LARGE SCALE GENOMIC DNA]</scope>
    <source>
        <strain evidence="19">wild</strain>
    </source>
</reference>
<dbReference type="UniPathway" id="UPA00143"/>
<feature type="transmembrane region" description="Helical" evidence="15">
    <location>
        <begin position="1467"/>
        <end position="1485"/>
    </location>
</feature>
<keyword evidence="6" id="KW-0479">Metal-binding</keyword>
<feature type="transmembrane region" description="Helical" evidence="15">
    <location>
        <begin position="1516"/>
        <end position="1537"/>
    </location>
</feature>
<feature type="transmembrane region" description="Helical" evidence="15">
    <location>
        <begin position="1309"/>
        <end position="1330"/>
    </location>
</feature>
<feature type="region of interest" description="Disordered" evidence="14">
    <location>
        <begin position="1129"/>
        <end position="1149"/>
    </location>
</feature>
<name>A0A6J8CHS1_MYTCO</name>
<keyword evidence="19" id="KW-1185">Reference proteome</keyword>
<keyword evidence="11 15" id="KW-1133">Transmembrane helix</keyword>
<evidence type="ECO:0000259" key="17">
    <source>
        <dbReference type="PROSITE" id="PS51416"/>
    </source>
</evidence>
<protein>
    <submittedName>
        <fullName evidence="18">MIB</fullName>
        <ecNumber evidence="18">2.3.2.27</ecNumber>
    </submittedName>
</protein>
<dbReference type="PANTHER" id="PTHR24202:SF4">
    <property type="entry name" value="E3 UBIQUITIN-PROTEIN LIGASE MIB2-RELATED"/>
    <property type="match status" value="1"/>
</dbReference>
<feature type="region of interest" description="Disordered" evidence="14">
    <location>
        <begin position="47"/>
        <end position="67"/>
    </location>
</feature>
<feature type="transmembrane region" description="Helical" evidence="15">
    <location>
        <begin position="1342"/>
        <end position="1366"/>
    </location>
</feature>
<keyword evidence="12 15" id="KW-0472">Membrane</keyword>
<dbReference type="PROSITE" id="PS51416">
    <property type="entry name" value="MIB_HERC2"/>
    <property type="match status" value="1"/>
</dbReference>
<dbReference type="Pfam" id="PF00569">
    <property type="entry name" value="ZZ"/>
    <property type="match status" value="1"/>
</dbReference>
<keyword evidence="7" id="KW-0677">Repeat</keyword>
<dbReference type="GO" id="GO:0005737">
    <property type="term" value="C:cytoplasm"/>
    <property type="evidence" value="ECO:0007669"/>
    <property type="project" value="UniProtKB-SubCell"/>
</dbReference>
<keyword evidence="8 13" id="KW-0863">Zinc-finger</keyword>
<dbReference type="InterPro" id="IPR010606">
    <property type="entry name" value="Mib_Herc2"/>
</dbReference>
<keyword evidence="5 15" id="KW-0812">Transmembrane</keyword>
<dbReference type="GO" id="GO:0061630">
    <property type="term" value="F:ubiquitin protein ligase activity"/>
    <property type="evidence" value="ECO:0007669"/>
    <property type="project" value="UniProtKB-EC"/>
</dbReference>
<accession>A0A6J8CHS1</accession>
<feature type="region of interest" description="Disordered" evidence="14">
    <location>
        <begin position="1672"/>
        <end position="1714"/>
    </location>
</feature>
<feature type="domain" description="ZZ-type" evidence="16">
    <location>
        <begin position="526"/>
        <end position="584"/>
    </location>
</feature>
<evidence type="ECO:0000256" key="3">
    <source>
        <dbReference type="ARBA" id="ARBA00004906"/>
    </source>
</evidence>
<evidence type="ECO:0000313" key="18">
    <source>
        <dbReference type="EMBL" id="CAC5394617.1"/>
    </source>
</evidence>
<dbReference type="SMART" id="SM00291">
    <property type="entry name" value="ZnF_ZZ"/>
    <property type="match status" value="2"/>
</dbReference>
<dbReference type="GO" id="GO:0016020">
    <property type="term" value="C:membrane"/>
    <property type="evidence" value="ECO:0007669"/>
    <property type="project" value="UniProtKB-SubCell"/>
</dbReference>
<feature type="compositionally biased region" description="Acidic residues" evidence="14">
    <location>
        <begin position="1673"/>
        <end position="1682"/>
    </location>
</feature>
<feature type="domain" description="MIB/HERC2" evidence="17">
    <location>
        <begin position="418"/>
        <end position="527"/>
    </location>
</feature>
<feature type="region of interest" description="Disordered" evidence="14">
    <location>
        <begin position="1"/>
        <end position="28"/>
    </location>
</feature>
<evidence type="ECO:0000313" key="19">
    <source>
        <dbReference type="Proteomes" id="UP000507470"/>
    </source>
</evidence>
<dbReference type="GO" id="GO:0016567">
    <property type="term" value="P:protein ubiquitination"/>
    <property type="evidence" value="ECO:0007669"/>
    <property type="project" value="UniProtKB-UniPathway"/>
</dbReference>
<dbReference type="Pfam" id="PF00520">
    <property type="entry name" value="Ion_trans"/>
    <property type="match status" value="1"/>
</dbReference>
<dbReference type="PROSITE" id="PS50135">
    <property type="entry name" value="ZF_ZZ_2"/>
    <property type="match status" value="2"/>
</dbReference>
<dbReference type="PANTHER" id="PTHR24202">
    <property type="entry name" value="E3 UBIQUITIN-PROTEIN LIGASE MIB2"/>
    <property type="match status" value="1"/>
</dbReference>
<dbReference type="InterPro" id="IPR000433">
    <property type="entry name" value="Znf_ZZ"/>
</dbReference>
<feature type="transmembrane region" description="Helical" evidence="15">
    <location>
        <begin position="1378"/>
        <end position="1400"/>
    </location>
</feature>
<evidence type="ECO:0000256" key="4">
    <source>
        <dbReference type="ARBA" id="ARBA00022490"/>
    </source>
</evidence>
<dbReference type="Gene3D" id="3.30.60.90">
    <property type="match status" value="2"/>
</dbReference>
<keyword evidence="10" id="KW-0862">Zinc</keyword>
<dbReference type="InterPro" id="IPR043145">
    <property type="entry name" value="Znf_ZZ_sf"/>
</dbReference>
<evidence type="ECO:0000256" key="12">
    <source>
        <dbReference type="ARBA" id="ARBA00023136"/>
    </source>
</evidence>
<dbReference type="InterPro" id="IPR037252">
    <property type="entry name" value="Mib_Herc2_sf"/>
</dbReference>
<organism evidence="18 19">
    <name type="scientific">Mytilus coruscus</name>
    <name type="common">Sea mussel</name>
    <dbReference type="NCBI Taxonomy" id="42192"/>
    <lineage>
        <taxon>Eukaryota</taxon>
        <taxon>Metazoa</taxon>
        <taxon>Spiralia</taxon>
        <taxon>Lophotrochozoa</taxon>
        <taxon>Mollusca</taxon>
        <taxon>Bivalvia</taxon>
        <taxon>Autobranchia</taxon>
        <taxon>Pteriomorphia</taxon>
        <taxon>Mytilida</taxon>
        <taxon>Mytiloidea</taxon>
        <taxon>Mytilidae</taxon>
        <taxon>Mytilinae</taxon>
        <taxon>Mytilus</taxon>
    </lineage>
</organism>
<keyword evidence="18" id="KW-0012">Acyltransferase</keyword>
<dbReference type="GO" id="GO:0008270">
    <property type="term" value="F:zinc ion binding"/>
    <property type="evidence" value="ECO:0007669"/>
    <property type="project" value="UniProtKB-KW"/>
</dbReference>
<keyword evidence="18" id="KW-0808">Transferase</keyword>
<dbReference type="InterPro" id="IPR005821">
    <property type="entry name" value="Ion_trans_dom"/>
</dbReference>